<sequence length="198" mass="23062">MFKIGLTGGIGTGKSTVSKLFKDYGIPIIDADIISREVLKKYPEILEDIKNTFNDGFFDENGELKRREFGNYIFKFPNERIAYENIIIPYIKKDIEETFKYYEDKGEKAVILDAPTLIENNLHSEMDFNILVYANHDIQIFRVMERDSLNREEVLNRINAQMSIDEKKSLVNFIIDNGGNFENTEEQVEEIVQFIRGI</sequence>
<dbReference type="Proteomes" id="UP000182135">
    <property type="component" value="Unassembled WGS sequence"/>
</dbReference>
<dbReference type="AlphaFoldDB" id="A0A1I2JRM2"/>
<dbReference type="InterPro" id="IPR001977">
    <property type="entry name" value="Depp_CoAkinase"/>
</dbReference>
<keyword evidence="3" id="KW-0173">Coenzyme A biosynthesis</keyword>
<keyword evidence="2 3" id="KW-0067">ATP-binding</keyword>
<dbReference type="GeneID" id="90545358"/>
<dbReference type="PANTHER" id="PTHR10695">
    <property type="entry name" value="DEPHOSPHO-COA KINASE-RELATED"/>
    <property type="match status" value="1"/>
</dbReference>
<dbReference type="RefSeq" id="WP_027638574.1">
    <property type="nucleotide sequence ID" value="NZ_BAAACD010000003.1"/>
</dbReference>
<reference evidence="5 8" key="2">
    <citation type="submission" date="2018-03" db="EMBL/GenBank/DDBJ databases">
        <title>The uncultured portion of the human microbiome is neutrally assembled.</title>
        <authorList>
            <person name="Jeraldo P."/>
            <person name="Boardman L."/>
            <person name="White B.A."/>
            <person name="Nelson H."/>
            <person name="Goldenfeld N."/>
            <person name="Chia N."/>
        </authorList>
    </citation>
    <scope>NUCLEOTIDE SEQUENCE [LARGE SCALE GENOMIC DNA]</scope>
    <source>
        <strain evidence="5">CIM:MAG 903</strain>
    </source>
</reference>
<comment type="catalytic activity">
    <reaction evidence="3">
        <text>3'-dephospho-CoA + ATP = ADP + CoA + H(+)</text>
        <dbReference type="Rhea" id="RHEA:18245"/>
        <dbReference type="ChEBI" id="CHEBI:15378"/>
        <dbReference type="ChEBI" id="CHEBI:30616"/>
        <dbReference type="ChEBI" id="CHEBI:57287"/>
        <dbReference type="ChEBI" id="CHEBI:57328"/>
        <dbReference type="ChEBI" id="CHEBI:456216"/>
        <dbReference type="EC" id="2.7.1.24"/>
    </reaction>
</comment>
<dbReference type="PROSITE" id="PS51219">
    <property type="entry name" value="DPCK"/>
    <property type="match status" value="1"/>
</dbReference>
<evidence type="ECO:0000256" key="3">
    <source>
        <dbReference type="HAMAP-Rule" id="MF_00376"/>
    </source>
</evidence>
<keyword evidence="3 6" id="KW-0418">Kinase</keyword>
<dbReference type="GO" id="GO:0005737">
    <property type="term" value="C:cytoplasm"/>
    <property type="evidence" value="ECO:0007669"/>
    <property type="project" value="UniProtKB-SubCell"/>
</dbReference>
<dbReference type="GO" id="GO:0015937">
    <property type="term" value="P:coenzyme A biosynthetic process"/>
    <property type="evidence" value="ECO:0007669"/>
    <property type="project" value="UniProtKB-UniRule"/>
</dbReference>
<keyword evidence="3" id="KW-0963">Cytoplasm</keyword>
<evidence type="ECO:0000256" key="4">
    <source>
        <dbReference type="NCBIfam" id="TIGR00152"/>
    </source>
</evidence>
<dbReference type="HAMAP" id="MF_00376">
    <property type="entry name" value="Dephospho_CoA_kinase"/>
    <property type="match status" value="1"/>
</dbReference>
<dbReference type="EMBL" id="FOOE01000003">
    <property type="protein sequence ID" value="SFF57615.1"/>
    <property type="molecule type" value="Genomic_DNA"/>
</dbReference>
<name>A0A1I2JRM2_9CLOT</name>
<dbReference type="SUPFAM" id="SSF52540">
    <property type="entry name" value="P-loop containing nucleoside triphosphate hydrolases"/>
    <property type="match status" value="1"/>
</dbReference>
<evidence type="ECO:0000313" key="7">
    <source>
        <dbReference type="Proteomes" id="UP000182135"/>
    </source>
</evidence>
<evidence type="ECO:0000256" key="2">
    <source>
        <dbReference type="ARBA" id="ARBA00022840"/>
    </source>
</evidence>
<organism evidence="6 7">
    <name type="scientific">Clostridium cadaveris</name>
    <dbReference type="NCBI Taxonomy" id="1529"/>
    <lineage>
        <taxon>Bacteria</taxon>
        <taxon>Bacillati</taxon>
        <taxon>Bacillota</taxon>
        <taxon>Clostridia</taxon>
        <taxon>Eubacteriales</taxon>
        <taxon>Clostridiaceae</taxon>
        <taxon>Clostridium</taxon>
    </lineage>
</organism>
<comment type="similarity">
    <text evidence="3">Belongs to the CoaE family.</text>
</comment>
<keyword evidence="3" id="KW-0808">Transferase</keyword>
<gene>
    <name evidence="3" type="primary">coaE</name>
    <name evidence="5" type="ORF">DBY38_02280</name>
    <name evidence="6" type="ORF">SAMN04487885_10367</name>
</gene>
<reference evidence="6 7" key="1">
    <citation type="submission" date="2016-10" db="EMBL/GenBank/DDBJ databases">
        <authorList>
            <person name="de Groot N.N."/>
        </authorList>
    </citation>
    <scope>NUCLEOTIDE SEQUENCE [LARGE SCALE GENOMIC DNA]</scope>
    <source>
        <strain evidence="6 7">NLAE-zl-G419</strain>
    </source>
</reference>
<dbReference type="PANTHER" id="PTHR10695:SF46">
    <property type="entry name" value="BIFUNCTIONAL COENZYME A SYNTHASE-RELATED"/>
    <property type="match status" value="1"/>
</dbReference>
<keyword evidence="1 3" id="KW-0547">Nucleotide-binding</keyword>
<protein>
    <recommendedName>
        <fullName evidence="3 4">Dephospho-CoA kinase</fullName>
        <ecNumber evidence="3 4">2.7.1.24</ecNumber>
    </recommendedName>
    <alternativeName>
        <fullName evidence="3">Dephosphocoenzyme A kinase</fullName>
    </alternativeName>
</protein>
<feature type="binding site" evidence="3">
    <location>
        <begin position="11"/>
        <end position="16"/>
    </location>
    <ligand>
        <name>ATP</name>
        <dbReference type="ChEBI" id="CHEBI:30616"/>
    </ligand>
</feature>
<accession>A0A1I2JRM2</accession>
<comment type="subcellular location">
    <subcellularLocation>
        <location evidence="3">Cytoplasm</location>
    </subcellularLocation>
</comment>
<dbReference type="UniPathway" id="UPA00241">
    <property type="reaction ID" value="UER00356"/>
</dbReference>
<keyword evidence="7" id="KW-1185">Reference proteome</keyword>
<dbReference type="OrthoDB" id="9812943at2"/>
<evidence type="ECO:0000313" key="8">
    <source>
        <dbReference type="Proteomes" id="UP000246114"/>
    </source>
</evidence>
<dbReference type="GO" id="GO:0004140">
    <property type="term" value="F:dephospho-CoA kinase activity"/>
    <property type="evidence" value="ECO:0007669"/>
    <property type="project" value="UniProtKB-UniRule"/>
</dbReference>
<dbReference type="GO" id="GO:0005524">
    <property type="term" value="F:ATP binding"/>
    <property type="evidence" value="ECO:0007669"/>
    <property type="project" value="UniProtKB-UniRule"/>
</dbReference>
<comment type="pathway">
    <text evidence="3">Cofactor biosynthesis; coenzyme A biosynthesis; CoA from (R)-pantothenate: step 5/5.</text>
</comment>
<dbReference type="STRING" id="1529.SAMN04487885_10367"/>
<dbReference type="CDD" id="cd02022">
    <property type="entry name" value="DPCK"/>
    <property type="match status" value="1"/>
</dbReference>
<dbReference type="InterPro" id="IPR027417">
    <property type="entry name" value="P-loop_NTPase"/>
</dbReference>
<dbReference type="EC" id="2.7.1.24" evidence="3 4"/>
<dbReference type="eggNOG" id="COG0237">
    <property type="taxonomic scope" value="Bacteria"/>
</dbReference>
<evidence type="ECO:0000256" key="1">
    <source>
        <dbReference type="ARBA" id="ARBA00022741"/>
    </source>
</evidence>
<dbReference type="Gene3D" id="3.40.50.300">
    <property type="entry name" value="P-loop containing nucleotide triphosphate hydrolases"/>
    <property type="match status" value="1"/>
</dbReference>
<proteinExistence type="inferred from homology"/>
<dbReference type="EMBL" id="QAMZ01000010">
    <property type="protein sequence ID" value="PWL55222.1"/>
    <property type="molecule type" value="Genomic_DNA"/>
</dbReference>
<dbReference type="Pfam" id="PF01121">
    <property type="entry name" value="CoaE"/>
    <property type="match status" value="1"/>
</dbReference>
<dbReference type="Proteomes" id="UP000246114">
    <property type="component" value="Unassembled WGS sequence"/>
</dbReference>
<evidence type="ECO:0000313" key="5">
    <source>
        <dbReference type="EMBL" id="PWL55222.1"/>
    </source>
</evidence>
<evidence type="ECO:0000313" key="6">
    <source>
        <dbReference type="EMBL" id="SFF57615.1"/>
    </source>
</evidence>
<dbReference type="NCBIfam" id="TIGR00152">
    <property type="entry name" value="dephospho-CoA kinase"/>
    <property type="match status" value="1"/>
</dbReference>
<comment type="function">
    <text evidence="3">Catalyzes the phosphorylation of the 3'-hydroxyl group of dephosphocoenzyme A to form coenzyme A.</text>
</comment>